<sequence length="198" mass="20563">MLLPTILLALSSIAGFATSQSVDPSNISEAIRETWCNNQMSSCPLICLQLPGTTEDPESNDCDADTLQYSCVCSNGITPNTSEYTLTMPYYICTEFNNQCAKNCGDDSSCVTACRVDHPCGAQNPKRVNTTSTAPTASQTGTPSGTNTGGVVYTGLGEGATSAPKKGTAGHAMVLHIGQVYGAGVLVAAFLLGFSMLV</sequence>
<dbReference type="VEuPathDB" id="FungiDB:I7I52_07952"/>
<name>A0A8H7YJE2_AJECA</name>
<comment type="caution">
    <text evidence="5">The sequence shown here is derived from an EMBL/GenBank/DDBJ whole genome shotgun (WGS) entry which is preliminary data.</text>
</comment>
<protein>
    <recommendedName>
        <fullName evidence="4">DUF7707 domain-containing protein</fullName>
    </recommendedName>
</protein>
<accession>A0A8H7YJE2</accession>
<reference evidence="5 6" key="1">
    <citation type="submission" date="2021-01" db="EMBL/GenBank/DDBJ databases">
        <title>Chromosome-level genome assembly of a human fungal pathogen reveals clustering of transcriptionally co-regulated genes.</title>
        <authorList>
            <person name="Voorhies M."/>
            <person name="Cohen S."/>
            <person name="Shea T.P."/>
            <person name="Petrus S."/>
            <person name="Munoz J.F."/>
            <person name="Poplawski S."/>
            <person name="Goldman W.E."/>
            <person name="Michael T."/>
            <person name="Cuomo C.A."/>
            <person name="Sil A."/>
            <person name="Beyhan S."/>
        </authorList>
    </citation>
    <scope>NUCLEOTIDE SEQUENCE [LARGE SCALE GENOMIC DNA]</scope>
    <source>
        <strain evidence="5 6">G184AR</strain>
    </source>
</reference>
<organism evidence="5 6">
    <name type="scientific">Ajellomyces capsulatus</name>
    <name type="common">Darling's disease fungus</name>
    <name type="synonym">Histoplasma capsulatum</name>
    <dbReference type="NCBI Taxonomy" id="5037"/>
    <lineage>
        <taxon>Eukaryota</taxon>
        <taxon>Fungi</taxon>
        <taxon>Dikarya</taxon>
        <taxon>Ascomycota</taxon>
        <taxon>Pezizomycotina</taxon>
        <taxon>Eurotiomycetes</taxon>
        <taxon>Eurotiomycetidae</taxon>
        <taxon>Onygenales</taxon>
        <taxon>Ajellomycetaceae</taxon>
        <taxon>Histoplasma</taxon>
    </lineage>
</organism>
<evidence type="ECO:0000256" key="2">
    <source>
        <dbReference type="SAM" id="Phobius"/>
    </source>
</evidence>
<dbReference type="PANTHER" id="PTHR38118">
    <property type="entry name" value="ANCHORED CELL WALL PROTEIN 11-RELATED"/>
    <property type="match status" value="1"/>
</dbReference>
<feature type="transmembrane region" description="Helical" evidence="2">
    <location>
        <begin position="180"/>
        <end position="197"/>
    </location>
</feature>
<evidence type="ECO:0000313" key="6">
    <source>
        <dbReference type="Proteomes" id="UP000670092"/>
    </source>
</evidence>
<evidence type="ECO:0000256" key="1">
    <source>
        <dbReference type="SAM" id="MobiDB-lite"/>
    </source>
</evidence>
<dbReference type="AlphaFoldDB" id="A0A8H7YJE2"/>
<dbReference type="Proteomes" id="UP000670092">
    <property type="component" value="Unassembled WGS sequence"/>
</dbReference>
<gene>
    <name evidence="5" type="ORF">I7I52_07952</name>
</gene>
<dbReference type="PANTHER" id="PTHR38118:SF2">
    <property type="entry name" value="CDP-ALCOHOL PHOSPHATIDYLTRANSFERASE PROTEIN"/>
    <property type="match status" value="1"/>
</dbReference>
<keyword evidence="2" id="KW-1133">Transmembrane helix</keyword>
<feature type="chain" id="PRO_5034873489" description="DUF7707 domain-containing protein" evidence="3">
    <location>
        <begin position="20"/>
        <end position="198"/>
    </location>
</feature>
<keyword evidence="2" id="KW-0812">Transmembrane</keyword>
<feature type="signal peptide" evidence="3">
    <location>
        <begin position="1"/>
        <end position="19"/>
    </location>
</feature>
<keyword evidence="2" id="KW-0472">Membrane</keyword>
<evidence type="ECO:0000313" key="5">
    <source>
        <dbReference type="EMBL" id="KAG5290820.1"/>
    </source>
</evidence>
<dbReference type="InterPro" id="IPR056124">
    <property type="entry name" value="DUF7707"/>
</dbReference>
<feature type="domain" description="DUF7707" evidence="4">
    <location>
        <begin position="21"/>
        <end position="125"/>
    </location>
</feature>
<feature type="region of interest" description="Disordered" evidence="1">
    <location>
        <begin position="126"/>
        <end position="149"/>
    </location>
</feature>
<proteinExistence type="predicted"/>
<feature type="compositionally biased region" description="Polar residues" evidence="1">
    <location>
        <begin position="126"/>
        <end position="146"/>
    </location>
</feature>
<dbReference type="Pfam" id="PF24808">
    <property type="entry name" value="DUF7707"/>
    <property type="match status" value="1"/>
</dbReference>
<dbReference type="EMBL" id="JAEVHI010000005">
    <property type="protein sequence ID" value="KAG5290820.1"/>
    <property type="molecule type" value="Genomic_DNA"/>
</dbReference>
<dbReference type="OrthoDB" id="2439692at2759"/>
<keyword evidence="3" id="KW-0732">Signal</keyword>
<evidence type="ECO:0000256" key="3">
    <source>
        <dbReference type="SAM" id="SignalP"/>
    </source>
</evidence>
<evidence type="ECO:0000259" key="4">
    <source>
        <dbReference type="Pfam" id="PF24808"/>
    </source>
</evidence>